<dbReference type="InterPro" id="IPR003593">
    <property type="entry name" value="AAA+_ATPase"/>
</dbReference>
<dbReference type="GO" id="GO:0006269">
    <property type="term" value="P:DNA replication, synthesis of primer"/>
    <property type="evidence" value="ECO:0007669"/>
    <property type="project" value="UniProtKB-KW"/>
</dbReference>
<evidence type="ECO:0000313" key="7">
    <source>
        <dbReference type="Proteomes" id="UP000239151"/>
    </source>
</evidence>
<gene>
    <name evidence="6" type="ORF">CJ670_08185</name>
</gene>
<dbReference type="AlphaFoldDB" id="A0A2S9TD18"/>
<evidence type="ECO:0000256" key="3">
    <source>
        <dbReference type="ARBA" id="ARBA00023125"/>
    </source>
</evidence>
<proteinExistence type="predicted"/>
<keyword evidence="2" id="KW-0235">DNA replication</keyword>
<feature type="domain" description="AAA+ ATPase" evidence="5">
    <location>
        <begin position="186"/>
        <end position="345"/>
    </location>
</feature>
<dbReference type="EMBL" id="NXGI01000017">
    <property type="protein sequence ID" value="PRM96732.1"/>
    <property type="molecule type" value="Genomic_DNA"/>
</dbReference>
<protein>
    <recommendedName>
        <fullName evidence="5">AAA+ ATPase domain-containing protein</fullName>
    </recommendedName>
</protein>
<sequence>MINNINYDLKYSIECLLGIERAILSSLITNNNTDKIEDCLKIIESKDFYYEQHGIIYDSIISLHKNDQRVDENNVFLTNQTNINEQYYIDVIAATPLDSITDSIKKLKEYSLQRQITTVAAKIKEGNFNQINKLQDLQEKFENLNGEINLKKIDDKFEKFISDFDLDLKKLKNKKIEYLYDQFIIKNDIIMFVARPGVGKSLMALALCNMLLDAKTVKRVFYLDGDNSHITIKSRNIDLVKDKFGNRLNYFIELSDLDLYRIITELKKKDLADFLIIFDSIKNFIIGDRNSHKDVTDMMNILKELRKNGATIIFLHHQNKLNKDFNSAFAGSSAFMEDIALAYELKRNDDKQTYIFHPLKDRNNISNYIAFTYNQDNTLSKVDIDYAMETKEELEIRELIINFIRNEEDKPIYSDILKHLTNVGFNKDKVNKIIQNGKNKYWKATRLTKENNKLIFELMDSEDNQDKLL</sequence>
<dbReference type="InterPro" id="IPR036185">
    <property type="entry name" value="DNA_heli_DnaB-like_N_sf"/>
</dbReference>
<dbReference type="Pfam" id="PF00772">
    <property type="entry name" value="DnaB"/>
    <property type="match status" value="1"/>
</dbReference>
<dbReference type="InterPro" id="IPR027417">
    <property type="entry name" value="P-loop_NTPase"/>
</dbReference>
<dbReference type="InterPro" id="IPR007693">
    <property type="entry name" value="DNA_helicase_DnaB-like_N"/>
</dbReference>
<dbReference type="Gene3D" id="1.10.860.10">
    <property type="entry name" value="DNAb Helicase, Chain A"/>
    <property type="match status" value="1"/>
</dbReference>
<dbReference type="SMART" id="SM00382">
    <property type="entry name" value="AAA"/>
    <property type="match status" value="1"/>
</dbReference>
<dbReference type="Gene3D" id="3.40.50.300">
    <property type="entry name" value="P-loop containing nucleotide triphosphate hydrolases"/>
    <property type="match status" value="1"/>
</dbReference>
<dbReference type="Proteomes" id="UP000239151">
    <property type="component" value="Unassembled WGS sequence"/>
</dbReference>
<evidence type="ECO:0000259" key="5">
    <source>
        <dbReference type="SMART" id="SM00382"/>
    </source>
</evidence>
<name>A0A2S9TD18_9BACT</name>
<evidence type="ECO:0000256" key="4">
    <source>
        <dbReference type="SAM" id="Coils"/>
    </source>
</evidence>
<feature type="coiled-coil region" evidence="4">
    <location>
        <begin position="127"/>
        <end position="154"/>
    </location>
</feature>
<dbReference type="SUPFAM" id="SSF52540">
    <property type="entry name" value="P-loop containing nucleoside triphosphate hydrolases"/>
    <property type="match status" value="1"/>
</dbReference>
<evidence type="ECO:0000256" key="2">
    <source>
        <dbReference type="ARBA" id="ARBA00022705"/>
    </source>
</evidence>
<dbReference type="GO" id="GO:0003678">
    <property type="term" value="F:DNA helicase activity"/>
    <property type="evidence" value="ECO:0007669"/>
    <property type="project" value="InterPro"/>
</dbReference>
<dbReference type="GO" id="GO:0003677">
    <property type="term" value="F:DNA binding"/>
    <property type="evidence" value="ECO:0007669"/>
    <property type="project" value="UniProtKB-KW"/>
</dbReference>
<accession>A0A2S9TD18</accession>
<dbReference type="SUPFAM" id="SSF48024">
    <property type="entry name" value="N-terminal domain of DnaB helicase"/>
    <property type="match status" value="1"/>
</dbReference>
<keyword evidence="3" id="KW-0238">DNA-binding</keyword>
<organism evidence="6 7">
    <name type="scientific">Aliarcobacter cryaerophilus</name>
    <dbReference type="NCBI Taxonomy" id="28198"/>
    <lineage>
        <taxon>Bacteria</taxon>
        <taxon>Pseudomonadati</taxon>
        <taxon>Campylobacterota</taxon>
        <taxon>Epsilonproteobacteria</taxon>
        <taxon>Campylobacterales</taxon>
        <taxon>Arcobacteraceae</taxon>
        <taxon>Aliarcobacter</taxon>
    </lineage>
</organism>
<dbReference type="GO" id="GO:0005524">
    <property type="term" value="F:ATP binding"/>
    <property type="evidence" value="ECO:0007669"/>
    <property type="project" value="InterPro"/>
</dbReference>
<evidence type="ECO:0000313" key="6">
    <source>
        <dbReference type="EMBL" id="PRM96732.1"/>
    </source>
</evidence>
<keyword evidence="1" id="KW-0639">Primosome</keyword>
<comment type="caution">
    <text evidence="6">The sequence shown here is derived from an EMBL/GenBank/DDBJ whole genome shotgun (WGS) entry which is preliminary data.</text>
</comment>
<dbReference type="InterPro" id="IPR016136">
    <property type="entry name" value="DNA_helicase_N/primase_C"/>
</dbReference>
<reference evidence="6 7" key="1">
    <citation type="submission" date="2017-09" db="EMBL/GenBank/DDBJ databases">
        <title>Reassesment of A. cryaerophilus.</title>
        <authorList>
            <person name="Perez-Cataluna A."/>
            <person name="Collado L."/>
            <person name="Salgado O."/>
            <person name="Lefinanco V."/>
            <person name="Figueras M.J."/>
        </authorList>
    </citation>
    <scope>NUCLEOTIDE SEQUENCE [LARGE SCALE GENOMIC DNA]</scope>
    <source>
        <strain evidence="6 7">LMG 9065</strain>
    </source>
</reference>
<dbReference type="Pfam" id="PF13481">
    <property type="entry name" value="AAA_25"/>
    <property type="match status" value="1"/>
</dbReference>
<dbReference type="GO" id="GO:1990077">
    <property type="term" value="C:primosome complex"/>
    <property type="evidence" value="ECO:0007669"/>
    <property type="project" value="UniProtKB-KW"/>
</dbReference>
<keyword evidence="4" id="KW-0175">Coiled coil</keyword>
<evidence type="ECO:0000256" key="1">
    <source>
        <dbReference type="ARBA" id="ARBA00022515"/>
    </source>
</evidence>